<dbReference type="Proteomes" id="UP000254118">
    <property type="component" value="Unassembled WGS sequence"/>
</dbReference>
<reference evidence="5 6" key="1">
    <citation type="submission" date="2018-06" db="EMBL/GenBank/DDBJ databases">
        <authorList>
            <consortium name="Pathogen Informatics"/>
            <person name="Doyle S."/>
        </authorList>
    </citation>
    <scope>NUCLEOTIDE SEQUENCE [LARGE SCALE GENOMIC DNA]</scope>
    <source>
        <strain evidence="5 6">NCTC7915</strain>
    </source>
</reference>
<dbReference type="PRINTS" id="PR00035">
    <property type="entry name" value="HTHGNTR"/>
</dbReference>
<sequence>MSRAISATERAYNATRGKILDGALAGGDVITEGAVSTELGISRTPVREAFLRLQAEGLLQLYPKRGAVVVPVTAEEALSVGEAREIIESFAVTKLLSESPEPPAELVDRLWECLNAQRQAIRAHNASAFIDADTSFHLAIVELSENDFFFDLYKSLRDHQRRLAVHAGALTPANMTASYNEHVKLAGLLSEGELDSYLAFLRKHLREGRKRMGIDIV</sequence>
<name>A0AA46H0W7_9MICO</name>
<evidence type="ECO:0000256" key="3">
    <source>
        <dbReference type="ARBA" id="ARBA00023163"/>
    </source>
</evidence>
<dbReference type="PANTHER" id="PTHR43537">
    <property type="entry name" value="TRANSCRIPTIONAL REGULATOR, GNTR FAMILY"/>
    <property type="match status" value="1"/>
</dbReference>
<dbReference type="GO" id="GO:0003700">
    <property type="term" value="F:DNA-binding transcription factor activity"/>
    <property type="evidence" value="ECO:0007669"/>
    <property type="project" value="InterPro"/>
</dbReference>
<keyword evidence="3" id="KW-0804">Transcription</keyword>
<dbReference type="SMART" id="SM00895">
    <property type="entry name" value="FCD"/>
    <property type="match status" value="1"/>
</dbReference>
<dbReference type="EMBL" id="UFYA01000001">
    <property type="protein sequence ID" value="STD11690.1"/>
    <property type="molecule type" value="Genomic_DNA"/>
</dbReference>
<keyword evidence="1" id="KW-0805">Transcription regulation</keyword>
<dbReference type="AlphaFoldDB" id="A0AA46H0W7"/>
<feature type="domain" description="HTH gntR-type" evidence="4">
    <location>
        <begin position="5"/>
        <end position="72"/>
    </location>
</feature>
<dbReference type="InterPro" id="IPR036390">
    <property type="entry name" value="WH_DNA-bd_sf"/>
</dbReference>
<dbReference type="InterPro" id="IPR011711">
    <property type="entry name" value="GntR_C"/>
</dbReference>
<comment type="caution">
    <text evidence="5">The sequence shown here is derived from an EMBL/GenBank/DDBJ whole genome shotgun (WGS) entry which is preliminary data.</text>
</comment>
<dbReference type="SUPFAM" id="SSF48008">
    <property type="entry name" value="GntR ligand-binding domain-like"/>
    <property type="match status" value="1"/>
</dbReference>
<dbReference type="InterPro" id="IPR000524">
    <property type="entry name" value="Tscrpt_reg_HTH_GntR"/>
</dbReference>
<dbReference type="GO" id="GO:0003677">
    <property type="term" value="F:DNA binding"/>
    <property type="evidence" value="ECO:0007669"/>
    <property type="project" value="UniProtKB-KW"/>
</dbReference>
<dbReference type="CDD" id="cd07377">
    <property type="entry name" value="WHTH_GntR"/>
    <property type="match status" value="1"/>
</dbReference>
<dbReference type="Pfam" id="PF07729">
    <property type="entry name" value="FCD"/>
    <property type="match status" value="1"/>
</dbReference>
<dbReference type="PROSITE" id="PS50949">
    <property type="entry name" value="HTH_GNTR"/>
    <property type="match status" value="1"/>
</dbReference>
<evidence type="ECO:0000256" key="1">
    <source>
        <dbReference type="ARBA" id="ARBA00023015"/>
    </source>
</evidence>
<dbReference type="Pfam" id="PF00392">
    <property type="entry name" value="GntR"/>
    <property type="match status" value="1"/>
</dbReference>
<dbReference type="SMART" id="SM00345">
    <property type="entry name" value="HTH_GNTR"/>
    <property type="match status" value="1"/>
</dbReference>
<keyword evidence="2" id="KW-0238">DNA-binding</keyword>
<evidence type="ECO:0000313" key="6">
    <source>
        <dbReference type="Proteomes" id="UP000254118"/>
    </source>
</evidence>
<proteinExistence type="predicted"/>
<organism evidence="5 6">
    <name type="scientific">Dermatophilus congolensis</name>
    <dbReference type="NCBI Taxonomy" id="1863"/>
    <lineage>
        <taxon>Bacteria</taxon>
        <taxon>Bacillati</taxon>
        <taxon>Actinomycetota</taxon>
        <taxon>Actinomycetes</taxon>
        <taxon>Micrococcales</taxon>
        <taxon>Dermatophilaceae</taxon>
        <taxon>Dermatophilus</taxon>
    </lineage>
</organism>
<dbReference type="PANTHER" id="PTHR43537:SF24">
    <property type="entry name" value="GLUCONATE OPERON TRANSCRIPTIONAL REPRESSOR"/>
    <property type="match status" value="1"/>
</dbReference>
<dbReference type="Gene3D" id="1.10.10.10">
    <property type="entry name" value="Winged helix-like DNA-binding domain superfamily/Winged helix DNA-binding domain"/>
    <property type="match status" value="1"/>
</dbReference>
<dbReference type="SUPFAM" id="SSF46785">
    <property type="entry name" value="Winged helix' DNA-binding domain"/>
    <property type="match status" value="1"/>
</dbReference>
<protein>
    <submittedName>
        <fullName evidence="5">Uncharacterized HTH-type transcriptional regulator ydfH</fullName>
    </submittedName>
</protein>
<dbReference type="InterPro" id="IPR036388">
    <property type="entry name" value="WH-like_DNA-bd_sf"/>
</dbReference>
<dbReference type="RefSeq" id="WP_115031165.1">
    <property type="nucleotide sequence ID" value="NZ_JAAFNO010000001.1"/>
</dbReference>
<accession>A0AA46H0W7</accession>
<dbReference type="InterPro" id="IPR008920">
    <property type="entry name" value="TF_FadR/GntR_C"/>
</dbReference>
<evidence type="ECO:0000313" key="5">
    <source>
        <dbReference type="EMBL" id="STD11690.1"/>
    </source>
</evidence>
<gene>
    <name evidence="5" type="primary">ydfH</name>
    <name evidence="5" type="ORF">NCTC7915_01642</name>
</gene>
<evidence type="ECO:0000259" key="4">
    <source>
        <dbReference type="PROSITE" id="PS50949"/>
    </source>
</evidence>
<evidence type="ECO:0000256" key="2">
    <source>
        <dbReference type="ARBA" id="ARBA00023125"/>
    </source>
</evidence>
<dbReference type="Gene3D" id="1.20.120.530">
    <property type="entry name" value="GntR ligand-binding domain-like"/>
    <property type="match status" value="1"/>
</dbReference>